<dbReference type="AlphaFoldDB" id="A0A8I6YET1"/>
<dbReference type="Gramene" id="HORVU.MOREX.r2.6HG0518910.1">
    <property type="protein sequence ID" value="HORVU.MOREX.r2.6HG0518910.1"/>
    <property type="gene ID" value="HORVU.MOREX.r2.6HG0518910"/>
</dbReference>
<evidence type="ECO:0000313" key="3">
    <source>
        <dbReference type="Proteomes" id="UP000011116"/>
    </source>
</evidence>
<dbReference type="Gramene" id="HORVU.MOREX.r3.6HG0625360.1">
    <property type="protein sequence ID" value="HORVU.MOREX.r3.6HG0625360.1"/>
    <property type="gene ID" value="HORVU.MOREX.r3.6HG0625360"/>
</dbReference>
<dbReference type="Proteomes" id="UP000011116">
    <property type="component" value="Chromosome 6H"/>
</dbReference>
<keyword evidence="3" id="KW-1185">Reference proteome</keyword>
<reference evidence="2" key="3">
    <citation type="submission" date="2022-01" db="UniProtKB">
        <authorList>
            <consortium name="EnsemblPlants"/>
        </authorList>
    </citation>
    <scope>IDENTIFICATION</scope>
    <source>
        <strain evidence="2">subsp. vulgare</strain>
    </source>
</reference>
<reference evidence="3" key="1">
    <citation type="journal article" date="2012" name="Nature">
        <title>A physical, genetic and functional sequence assembly of the barley genome.</title>
        <authorList>
            <consortium name="The International Barley Genome Sequencing Consortium"/>
            <person name="Mayer K.F."/>
            <person name="Waugh R."/>
            <person name="Brown J.W."/>
            <person name="Schulman A."/>
            <person name="Langridge P."/>
            <person name="Platzer M."/>
            <person name="Fincher G.B."/>
            <person name="Muehlbauer G.J."/>
            <person name="Sato K."/>
            <person name="Close T.J."/>
            <person name="Wise R.P."/>
            <person name="Stein N."/>
        </authorList>
    </citation>
    <scope>NUCLEOTIDE SEQUENCE [LARGE SCALE GENOMIC DNA]</scope>
    <source>
        <strain evidence="3">cv. Morex</strain>
    </source>
</reference>
<evidence type="ECO:0000313" key="2">
    <source>
        <dbReference type="EnsemblPlants" id="HORVU.MOREX.r3.6HG0625360.1"/>
    </source>
</evidence>
<feature type="compositionally biased region" description="Polar residues" evidence="1">
    <location>
        <begin position="164"/>
        <end position="174"/>
    </location>
</feature>
<reference evidence="2" key="2">
    <citation type="submission" date="2020-10" db="EMBL/GenBank/DDBJ databases">
        <authorList>
            <person name="Scholz U."/>
            <person name="Mascher M."/>
            <person name="Fiebig A."/>
        </authorList>
    </citation>
    <scope>NUCLEOTIDE SEQUENCE [LARGE SCALE GENOMIC DNA]</scope>
    <source>
        <strain evidence="2">cv. Morex</strain>
    </source>
</reference>
<protein>
    <submittedName>
        <fullName evidence="2">Uncharacterized protein</fullName>
    </submittedName>
</protein>
<feature type="compositionally biased region" description="Polar residues" evidence="1">
    <location>
        <begin position="187"/>
        <end position="196"/>
    </location>
</feature>
<sequence length="196" mass="21033">MGMAAALWDVLAKAANLAQMSGLHAVMLVAAGASIMRIPQSRRDCAKLERCSRRLHALLKWPTGCGAALLCSELGGPVVQALVDAAGLVDSYNRSTLWRRVRSGRSMASQLRDMQDVVDSYCVLLLFVNAHLLLRQATANHDQPPPPDATTTYVNVRIHEVNDSSHGQSVQAVSNCPKVAAGRETQRTNGTSDGGM</sequence>
<accession>A0A8I6YET1</accession>
<dbReference type="EnsemblPlants" id="HORVU.MOREX.r3.6HG0625360.1">
    <property type="protein sequence ID" value="HORVU.MOREX.r3.6HG0625360.1"/>
    <property type="gene ID" value="HORVU.MOREX.r3.6HG0625360"/>
</dbReference>
<name>A0A8I6YET1_HORVV</name>
<evidence type="ECO:0000256" key="1">
    <source>
        <dbReference type="SAM" id="MobiDB-lite"/>
    </source>
</evidence>
<organism evidence="2 3">
    <name type="scientific">Hordeum vulgare subsp. vulgare</name>
    <name type="common">Domesticated barley</name>
    <dbReference type="NCBI Taxonomy" id="112509"/>
    <lineage>
        <taxon>Eukaryota</taxon>
        <taxon>Viridiplantae</taxon>
        <taxon>Streptophyta</taxon>
        <taxon>Embryophyta</taxon>
        <taxon>Tracheophyta</taxon>
        <taxon>Spermatophyta</taxon>
        <taxon>Magnoliopsida</taxon>
        <taxon>Liliopsida</taxon>
        <taxon>Poales</taxon>
        <taxon>Poaceae</taxon>
        <taxon>BOP clade</taxon>
        <taxon>Pooideae</taxon>
        <taxon>Triticodae</taxon>
        <taxon>Triticeae</taxon>
        <taxon>Hordeinae</taxon>
        <taxon>Hordeum</taxon>
    </lineage>
</organism>
<feature type="region of interest" description="Disordered" evidence="1">
    <location>
        <begin position="163"/>
        <end position="196"/>
    </location>
</feature>
<proteinExistence type="predicted"/>